<dbReference type="Proteomes" id="UP000636800">
    <property type="component" value="Chromosome 6"/>
</dbReference>
<evidence type="ECO:0000313" key="2">
    <source>
        <dbReference type="EMBL" id="KAG0476939.1"/>
    </source>
</evidence>
<dbReference type="PANTHER" id="PTHR47674">
    <property type="entry name" value="SAGA-ASSOCIATED FACTOR 11"/>
    <property type="match status" value="1"/>
</dbReference>
<dbReference type="EMBL" id="JADCNL010000006">
    <property type="protein sequence ID" value="KAG0476939.1"/>
    <property type="molecule type" value="Genomic_DNA"/>
</dbReference>
<organism evidence="2 3">
    <name type="scientific">Vanilla planifolia</name>
    <name type="common">Vanilla</name>
    <dbReference type="NCBI Taxonomy" id="51239"/>
    <lineage>
        <taxon>Eukaryota</taxon>
        <taxon>Viridiplantae</taxon>
        <taxon>Streptophyta</taxon>
        <taxon>Embryophyta</taxon>
        <taxon>Tracheophyta</taxon>
        <taxon>Spermatophyta</taxon>
        <taxon>Magnoliopsida</taxon>
        <taxon>Liliopsida</taxon>
        <taxon>Asparagales</taxon>
        <taxon>Orchidaceae</taxon>
        <taxon>Vanilloideae</taxon>
        <taxon>Vanilleae</taxon>
        <taxon>Vanilla</taxon>
    </lineage>
</organism>
<comment type="caution">
    <text evidence="2">The sequence shown here is derived from an EMBL/GenBank/DDBJ whole genome shotgun (WGS) entry which is preliminary data.</text>
</comment>
<name>A0A835QVI5_VANPL</name>
<proteinExistence type="predicted"/>
<keyword evidence="3" id="KW-1185">Reference proteome</keyword>
<dbReference type="GO" id="GO:0070461">
    <property type="term" value="C:SAGA-type complex"/>
    <property type="evidence" value="ECO:0007669"/>
    <property type="project" value="TreeGrafter"/>
</dbReference>
<evidence type="ECO:0000313" key="3">
    <source>
        <dbReference type="Proteomes" id="UP000636800"/>
    </source>
</evidence>
<dbReference type="OrthoDB" id="9975114at2759"/>
<accession>A0A835QVI5</accession>
<dbReference type="GO" id="GO:0071819">
    <property type="term" value="C:DUBm complex"/>
    <property type="evidence" value="ECO:0007669"/>
    <property type="project" value="TreeGrafter"/>
</dbReference>
<protein>
    <submittedName>
        <fullName evidence="2">Uncharacterized protein</fullName>
    </submittedName>
</protein>
<gene>
    <name evidence="2" type="ORF">HPP92_013780</name>
</gene>
<sequence>MPPDSPLGLDRNLEEEEEELRLSAQARVADTSNNNVANTKNVIDIFGQRHPAIASEIFDCMNCGRPIVAGPICSSFGEVHGKGSQSTTKGHEEHHHGTEHEFFWWTNISLCSIL</sequence>
<reference evidence="2 3" key="1">
    <citation type="journal article" date="2020" name="Nat. Food">
        <title>A phased Vanilla planifolia genome enables genetic improvement of flavour and production.</title>
        <authorList>
            <person name="Hasing T."/>
            <person name="Tang H."/>
            <person name="Brym M."/>
            <person name="Khazi F."/>
            <person name="Huang T."/>
            <person name="Chambers A.H."/>
        </authorList>
    </citation>
    <scope>NUCLEOTIDE SEQUENCE [LARGE SCALE GENOMIC DNA]</scope>
    <source>
        <tissue evidence="2">Leaf</tissue>
    </source>
</reference>
<evidence type="ECO:0000256" key="1">
    <source>
        <dbReference type="SAM" id="MobiDB-lite"/>
    </source>
</evidence>
<dbReference type="AlphaFoldDB" id="A0A835QVI5"/>
<feature type="region of interest" description="Disordered" evidence="1">
    <location>
        <begin position="1"/>
        <end position="23"/>
    </location>
</feature>
<dbReference type="PANTHER" id="PTHR47674:SF3">
    <property type="entry name" value="SAGA-ASSOCIATED FACTOR 11"/>
    <property type="match status" value="1"/>
</dbReference>